<dbReference type="PROSITE" id="PS50940">
    <property type="entry name" value="CHIT_BIND_II"/>
    <property type="match status" value="1"/>
</dbReference>
<dbReference type="InterPro" id="IPR002557">
    <property type="entry name" value="Chitin-bd_dom"/>
</dbReference>
<proteinExistence type="predicted"/>
<dbReference type="SUPFAM" id="SSF57625">
    <property type="entry name" value="Invertebrate chitin-binding proteins"/>
    <property type="match status" value="1"/>
</dbReference>
<dbReference type="Proteomes" id="UP000324832">
    <property type="component" value="Unassembled WGS sequence"/>
</dbReference>
<feature type="domain" description="Chitin-binding type-2" evidence="1">
    <location>
        <begin position="21"/>
        <end position="60"/>
    </location>
</feature>
<organism evidence="2 3">
    <name type="scientific">Leptidea sinapis</name>
    <dbReference type="NCBI Taxonomy" id="189913"/>
    <lineage>
        <taxon>Eukaryota</taxon>
        <taxon>Metazoa</taxon>
        <taxon>Ecdysozoa</taxon>
        <taxon>Arthropoda</taxon>
        <taxon>Hexapoda</taxon>
        <taxon>Insecta</taxon>
        <taxon>Pterygota</taxon>
        <taxon>Neoptera</taxon>
        <taxon>Endopterygota</taxon>
        <taxon>Lepidoptera</taxon>
        <taxon>Glossata</taxon>
        <taxon>Ditrysia</taxon>
        <taxon>Papilionoidea</taxon>
        <taxon>Pieridae</taxon>
        <taxon>Dismorphiinae</taxon>
        <taxon>Leptidea</taxon>
    </lineage>
</organism>
<evidence type="ECO:0000313" key="3">
    <source>
        <dbReference type="Proteomes" id="UP000324832"/>
    </source>
</evidence>
<reference evidence="2 3" key="1">
    <citation type="submission" date="2017-07" db="EMBL/GenBank/DDBJ databases">
        <authorList>
            <person name="Talla V."/>
            <person name="Backstrom N."/>
        </authorList>
    </citation>
    <scope>NUCLEOTIDE SEQUENCE [LARGE SCALE GENOMIC DNA]</scope>
</reference>
<protein>
    <recommendedName>
        <fullName evidence="1">Chitin-binding type-2 domain-containing protein</fullName>
    </recommendedName>
</protein>
<evidence type="ECO:0000313" key="2">
    <source>
        <dbReference type="EMBL" id="VVC88951.1"/>
    </source>
</evidence>
<gene>
    <name evidence="2" type="ORF">LSINAPIS_LOCUS2197</name>
</gene>
<accession>A0A5E4PU50</accession>
<dbReference type="GO" id="GO:0008061">
    <property type="term" value="F:chitin binding"/>
    <property type="evidence" value="ECO:0007669"/>
    <property type="project" value="InterPro"/>
</dbReference>
<dbReference type="Pfam" id="PF01607">
    <property type="entry name" value="CBM_14"/>
    <property type="match status" value="1"/>
</dbReference>
<dbReference type="AlphaFoldDB" id="A0A5E4PU50"/>
<name>A0A5E4PU50_9NEOP</name>
<dbReference type="InterPro" id="IPR036508">
    <property type="entry name" value="Chitin-bd_dom_sf"/>
</dbReference>
<sequence length="111" mass="12677">MKDPSRHECGGPRREIIESGDKSCERDGFFVQPGTECKRYYFCVTGIRTFLNCPTEQVFNGQVGVSFLGTPISQTPRAPSSPQDINRWQPPTYHRPVTLLLKCKYTCYPEE</sequence>
<dbReference type="GO" id="GO:0005576">
    <property type="term" value="C:extracellular region"/>
    <property type="evidence" value="ECO:0007669"/>
    <property type="project" value="InterPro"/>
</dbReference>
<evidence type="ECO:0000259" key="1">
    <source>
        <dbReference type="PROSITE" id="PS50940"/>
    </source>
</evidence>
<dbReference type="Gene3D" id="2.170.140.10">
    <property type="entry name" value="Chitin binding domain"/>
    <property type="match status" value="1"/>
</dbReference>
<keyword evidence="3" id="KW-1185">Reference proteome</keyword>
<dbReference type="EMBL" id="FZQP02000437">
    <property type="protein sequence ID" value="VVC88951.1"/>
    <property type="molecule type" value="Genomic_DNA"/>
</dbReference>